<evidence type="ECO:0008006" key="4">
    <source>
        <dbReference type="Google" id="ProtNLM"/>
    </source>
</evidence>
<evidence type="ECO:0000313" key="2">
    <source>
        <dbReference type="EMBL" id="GAL61229.1"/>
    </source>
</evidence>
<evidence type="ECO:0000313" key="3">
    <source>
        <dbReference type="Proteomes" id="UP000029644"/>
    </source>
</evidence>
<protein>
    <recommendedName>
        <fullName evidence="4">Internalin</fullName>
    </recommendedName>
</protein>
<gene>
    <name evidence="2" type="ORF">JCM19300_4175</name>
</gene>
<dbReference type="Proteomes" id="UP000029644">
    <property type="component" value="Unassembled WGS sequence"/>
</dbReference>
<dbReference type="InterPro" id="IPR026341">
    <property type="entry name" value="T9SS_type_B"/>
</dbReference>
<reference evidence="2 3" key="1">
    <citation type="journal article" date="2014" name="Genome Announc.">
        <title>Draft Genome Sequences of Marine Flavobacterium Algibacter lectus Strains SS8 and NR4.</title>
        <authorList>
            <person name="Takatani N."/>
            <person name="Nakanishi M."/>
            <person name="Meirelles P."/>
            <person name="Mino S."/>
            <person name="Suda W."/>
            <person name="Oshima K."/>
            <person name="Hattori M."/>
            <person name="Ohkuma M."/>
            <person name="Hosokawa M."/>
            <person name="Miyashita K."/>
            <person name="Thompson F.L."/>
            <person name="Niwa A."/>
            <person name="Sawabe T."/>
            <person name="Sawabe T."/>
        </authorList>
    </citation>
    <scope>NUCLEOTIDE SEQUENCE [LARGE SCALE GENOMIC DNA]</scope>
    <source>
        <strain evidence="2 3">JCM 19300</strain>
    </source>
</reference>
<dbReference type="Pfam" id="PF13585">
    <property type="entry name" value="CHU_C"/>
    <property type="match status" value="1"/>
</dbReference>
<dbReference type="EMBL" id="BBNQ01000002">
    <property type="protein sequence ID" value="GAL61229.1"/>
    <property type="molecule type" value="Genomic_DNA"/>
</dbReference>
<accession>A0A090VCU7</accession>
<name>A0A090VCU7_9FLAO</name>
<sequence>MSLAFQLDTYAQNPTDCSDAVIVCGNSNINLNVNGIGRQELGFGQNCSSQENNSVWLKVTPVTDGTLGFTLKPSSSSINEDYDFFVFGPNADCNNLGLAIRCSTTNPSSSGASNNHTGMNGTANDTSEGPGANGNSFVSWLNVSAGDTYFIVIDRPIGNSAFNLEWTGTAEFSDPPTDASITSSTSKNLENCDVTLPYNDGFTFFNLEENTPIITGSQTDAAITYHASESDAIIGITPISSPYTNIANPQTIYARITNNSTGCFEISEFNLVVNTGPDFLQPADYELCDNMDDGNDKNGRTTFTLSSKNSEILDGQDPNDLNITYYESSADAESKNNPHPDLYYNTTAFNEVVFVRIEDKINSLCRSITSFNLVTNPNPEAFDTTLLQCDEDGISDGFTNFNLTEAEANLTGKTPDRSVRYFTDNARTIEVNGDAFLNSQNPQIIYTEITNTVTGCFSFAELTLAVSTTNSNNATLTLCDNDGVEDGLETFNLNNADSQVVNGLPVGLNIYYYETYNDALLETNELNSDYTNTIPYNQTIFARVENANDCYGISEVELTVAKLPEIDSVALLYYCLNTYPEFIELNAGIVNDLPSNYSYSWSTGATTYAINVNEPGIYMVTVTNTTGCSKTKTITVEASGIAEINDIKVDDVSNNNTITVLTSGEGVYEYRLINSNNVVVAPYQSEILFENVRPGDYTVSVKDTKNDCGVINKKVYVIGFPKFFTPNNDGFHDTWQVYGISSSNQPNSEITIYNRFGKLIKTLKATEDGWNGLFNGEKLPSDDYWFSIKLEDGRIFKDHFTLKY</sequence>
<organism evidence="2 3">
    <name type="scientific">Algibacter lectus</name>
    <dbReference type="NCBI Taxonomy" id="221126"/>
    <lineage>
        <taxon>Bacteria</taxon>
        <taxon>Pseudomonadati</taxon>
        <taxon>Bacteroidota</taxon>
        <taxon>Flavobacteriia</taxon>
        <taxon>Flavobacteriales</taxon>
        <taxon>Flavobacteriaceae</taxon>
        <taxon>Algibacter</taxon>
    </lineage>
</organism>
<dbReference type="AlphaFoldDB" id="A0A090VCU7"/>
<proteinExistence type="predicted"/>
<dbReference type="OrthoDB" id="9813840at2"/>
<evidence type="ECO:0000256" key="1">
    <source>
        <dbReference type="SAM" id="MobiDB-lite"/>
    </source>
</evidence>
<dbReference type="NCBIfam" id="TIGR04131">
    <property type="entry name" value="Bac_Flav_CTERM"/>
    <property type="match status" value="1"/>
</dbReference>
<feature type="region of interest" description="Disordered" evidence="1">
    <location>
        <begin position="107"/>
        <end position="130"/>
    </location>
</feature>
<comment type="caution">
    <text evidence="2">The sequence shown here is derived from an EMBL/GenBank/DDBJ whole genome shotgun (WGS) entry which is preliminary data.</text>
</comment>